<evidence type="ECO:0000313" key="2">
    <source>
        <dbReference type="Proteomes" id="UP000308707"/>
    </source>
</evidence>
<proteinExistence type="predicted"/>
<sequence>MAAHLLPEKLSRGAAAGEQEEDAEGGRYVAHWVKYTDFCFDCGQSRYVLGSGFALYDDAGKLSLGQSDLFVSEHEYFVEGAWKESRRFSNLARSAPMQADPKLKALSTALFYLEYGKAADDFFRSTRGGQDIVRHLPRYGIRGSDIRYWYACQSCRKEVPAFTHSLSQDLRYARLAAFERGMAVVTTRPRVVIAMLEKQGISYHECPRSYGLDIERVSTFKE</sequence>
<reference evidence="1 2" key="1">
    <citation type="submission" date="2019-04" db="EMBL/GenBank/DDBJ databases">
        <title>Reference strain of H23.</title>
        <authorList>
            <person name="Luo X."/>
        </authorList>
    </citation>
    <scope>NUCLEOTIDE SEQUENCE [LARGE SCALE GENOMIC DNA]</scope>
    <source>
        <strain evidence="1 2">H23</strain>
    </source>
</reference>
<accession>A0A4U5JV81</accession>
<dbReference type="EMBL" id="SZUA01000001">
    <property type="protein sequence ID" value="TKR32966.1"/>
    <property type="molecule type" value="Genomic_DNA"/>
</dbReference>
<evidence type="ECO:0000313" key="1">
    <source>
        <dbReference type="EMBL" id="TKR32966.1"/>
    </source>
</evidence>
<dbReference type="RefSeq" id="WP_137265175.1">
    <property type="nucleotide sequence ID" value="NZ_SZUA01000001.1"/>
</dbReference>
<dbReference type="AlphaFoldDB" id="A0A4U5JV81"/>
<dbReference type="Proteomes" id="UP000308707">
    <property type="component" value="Unassembled WGS sequence"/>
</dbReference>
<gene>
    <name evidence="1" type="ORF">FCE95_01185</name>
</gene>
<keyword evidence="2" id="KW-1185">Reference proteome</keyword>
<protein>
    <submittedName>
        <fullName evidence="1">Uncharacterized protein</fullName>
    </submittedName>
</protein>
<organism evidence="1 2">
    <name type="scientific">Luteimonas gilva</name>
    <dbReference type="NCBI Taxonomy" id="2572684"/>
    <lineage>
        <taxon>Bacteria</taxon>
        <taxon>Pseudomonadati</taxon>
        <taxon>Pseudomonadota</taxon>
        <taxon>Gammaproteobacteria</taxon>
        <taxon>Lysobacterales</taxon>
        <taxon>Lysobacteraceae</taxon>
        <taxon>Luteimonas</taxon>
    </lineage>
</organism>
<comment type="caution">
    <text evidence="1">The sequence shown here is derived from an EMBL/GenBank/DDBJ whole genome shotgun (WGS) entry which is preliminary data.</text>
</comment>
<name>A0A4U5JV81_9GAMM</name>